<dbReference type="Proteomes" id="UP000199601">
    <property type="component" value="Unassembled WGS sequence"/>
</dbReference>
<evidence type="ECO:0000313" key="2">
    <source>
        <dbReference type="EMBL" id="CQD03659.1"/>
    </source>
</evidence>
<organism evidence="2 3">
    <name type="scientific">Mycobacterium europaeum</name>
    <dbReference type="NCBI Taxonomy" id="761804"/>
    <lineage>
        <taxon>Bacteria</taxon>
        <taxon>Bacillati</taxon>
        <taxon>Actinomycetota</taxon>
        <taxon>Actinomycetes</taxon>
        <taxon>Mycobacteriales</taxon>
        <taxon>Mycobacteriaceae</taxon>
        <taxon>Mycobacterium</taxon>
        <taxon>Mycobacterium simiae complex</taxon>
    </lineage>
</organism>
<protein>
    <submittedName>
        <fullName evidence="2">Uncharacterized protein</fullName>
    </submittedName>
</protein>
<reference evidence="3" key="1">
    <citation type="submission" date="2015-03" db="EMBL/GenBank/DDBJ databases">
        <authorList>
            <person name="Urmite Genomes"/>
        </authorList>
    </citation>
    <scope>NUCLEOTIDE SEQUENCE [LARGE SCALE GENOMIC DNA]</scope>
    <source>
        <strain evidence="3">CSUR P1344</strain>
    </source>
</reference>
<keyword evidence="3" id="KW-1185">Reference proteome</keyword>
<gene>
    <name evidence="2" type="ORF">BN000_00614</name>
</gene>
<feature type="region of interest" description="Disordered" evidence="1">
    <location>
        <begin position="83"/>
        <end position="136"/>
    </location>
</feature>
<sequence>MSLITEKPEGLASSNALDNIPDDLLDTPAAYLAFGSTPCAMEEPPAVGEVRTYIVRPRCTAEHGPIERKDGEMRYTRTLTIQAAWESGKQPPNTDDQQPGLFDEAGDVNPDALDDEDHDAEDLNEFDPQFSHGEDD</sequence>
<proteinExistence type="predicted"/>
<dbReference type="RefSeq" id="WP_090418278.1">
    <property type="nucleotide sequence ID" value="NZ_CTEC01000001.1"/>
</dbReference>
<accession>A0A0U1CX16</accession>
<name>A0A0U1CX16_9MYCO</name>
<dbReference type="AlphaFoldDB" id="A0A0U1CX16"/>
<evidence type="ECO:0000256" key="1">
    <source>
        <dbReference type="SAM" id="MobiDB-lite"/>
    </source>
</evidence>
<feature type="compositionally biased region" description="Acidic residues" evidence="1">
    <location>
        <begin position="112"/>
        <end position="125"/>
    </location>
</feature>
<dbReference type="EMBL" id="CTEC01000001">
    <property type="protein sequence ID" value="CQD03659.1"/>
    <property type="molecule type" value="Genomic_DNA"/>
</dbReference>
<evidence type="ECO:0000313" key="3">
    <source>
        <dbReference type="Proteomes" id="UP000199601"/>
    </source>
</evidence>